<dbReference type="GeneID" id="92873098"/>
<name>A0A0H3D827_AMYMU</name>
<protein>
    <recommendedName>
        <fullName evidence="3">TPR repeat-containing protein</fullName>
    </recommendedName>
</protein>
<dbReference type="KEGG" id="amd:AMED_5390"/>
<dbReference type="Proteomes" id="UP000000328">
    <property type="component" value="Chromosome"/>
</dbReference>
<organism evidence="1 2">
    <name type="scientific">Amycolatopsis mediterranei (strain U-32)</name>
    <dbReference type="NCBI Taxonomy" id="749927"/>
    <lineage>
        <taxon>Bacteria</taxon>
        <taxon>Bacillati</taxon>
        <taxon>Actinomycetota</taxon>
        <taxon>Actinomycetes</taxon>
        <taxon>Pseudonocardiales</taxon>
        <taxon>Pseudonocardiaceae</taxon>
        <taxon>Amycolatopsis</taxon>
    </lineage>
</organism>
<sequence length="198" mass="21845">MTSVEREAARLEDLLRADPANTAAALDLAQLSLLPLRDDEEADRLALDVLVREPGQPRAVLLHSYVCLHYWLLDENIAEAAAMLAGVIDRGEELGAAPMLLDQARRRLDPKLPPDIALLRLSVSAEPAWVLNHQRLAWALHAAGDDAGARREYEAATASVLDASVELDPVTESFHDCFTGRTVTVDWLIKDRERVLGR</sequence>
<dbReference type="PATRIC" id="fig|749927.5.peg.5588"/>
<dbReference type="RefSeq" id="WP_013227210.1">
    <property type="nucleotide sequence ID" value="NC_014318.1"/>
</dbReference>
<dbReference type="HOGENOM" id="CLU_1375717_0_0_11"/>
<evidence type="ECO:0000313" key="1">
    <source>
        <dbReference type="EMBL" id="ADJ47150.1"/>
    </source>
</evidence>
<evidence type="ECO:0000313" key="2">
    <source>
        <dbReference type="Proteomes" id="UP000000328"/>
    </source>
</evidence>
<accession>A0A0H3D827</accession>
<reference evidence="1 2" key="1">
    <citation type="journal article" date="2010" name="Cell Res.">
        <title>Complete genome sequence of the rifamycin SV-producing Amycolatopsis mediterranei U32 revealed its genetic characteristics in phylogeny and metabolism.</title>
        <authorList>
            <person name="Zhao W."/>
            <person name="Zhong Y."/>
            <person name="Yuan H."/>
            <person name="Wang J."/>
            <person name="Zheng H."/>
            <person name="Wang Y."/>
            <person name="Cen X."/>
            <person name="Xu F."/>
            <person name="Bai J."/>
            <person name="Han X."/>
            <person name="Lu G."/>
            <person name="Zhu Y."/>
            <person name="Shao Z."/>
            <person name="Yan H."/>
            <person name="Li C."/>
            <person name="Peng N."/>
            <person name="Zhang Z."/>
            <person name="Zhang Y."/>
            <person name="Lin W."/>
            <person name="Fan Y."/>
            <person name="Qin Z."/>
            <person name="Hu Y."/>
            <person name="Zhu B."/>
            <person name="Wang S."/>
            <person name="Ding X."/>
            <person name="Zhao G.P."/>
        </authorList>
    </citation>
    <scope>NUCLEOTIDE SEQUENCE [LARGE SCALE GENOMIC DNA]</scope>
    <source>
        <strain evidence="2">U-32</strain>
    </source>
</reference>
<gene>
    <name evidence="1" type="ordered locus">AMED_5390</name>
</gene>
<dbReference type="EMBL" id="CP002000">
    <property type="protein sequence ID" value="ADJ47150.1"/>
    <property type="molecule type" value="Genomic_DNA"/>
</dbReference>
<dbReference type="AlphaFoldDB" id="A0A0H3D827"/>
<evidence type="ECO:0008006" key="3">
    <source>
        <dbReference type="Google" id="ProtNLM"/>
    </source>
</evidence>
<proteinExistence type="predicted"/>